<protein>
    <submittedName>
        <fullName evidence="7">NAD-dependent succinate-semialdehyde dehydrogenase</fullName>
    </submittedName>
</protein>
<keyword evidence="8" id="KW-1185">Reference proteome</keyword>
<evidence type="ECO:0000256" key="4">
    <source>
        <dbReference type="PROSITE-ProRule" id="PRU10007"/>
    </source>
</evidence>
<dbReference type="Proteomes" id="UP000270856">
    <property type="component" value="Unassembled WGS sequence"/>
</dbReference>
<dbReference type="SUPFAM" id="SSF53720">
    <property type="entry name" value="ALDH-like"/>
    <property type="match status" value="1"/>
</dbReference>
<evidence type="ECO:0000313" key="7">
    <source>
        <dbReference type="EMBL" id="RPD97724.1"/>
    </source>
</evidence>
<reference evidence="7 8" key="1">
    <citation type="submission" date="2018-11" db="EMBL/GenBank/DDBJ databases">
        <title>Aureibaculum marinum gen. nov., sp. nov., a member of the family Flavobacteriaceae isolated from the Bohai Sea.</title>
        <authorList>
            <person name="Ji X."/>
        </authorList>
    </citation>
    <scope>NUCLEOTIDE SEQUENCE [LARGE SCALE GENOMIC DNA]</scope>
    <source>
        <strain evidence="7 8">BH-SD17</strain>
    </source>
</reference>
<dbReference type="InterPro" id="IPR044148">
    <property type="entry name" value="ALDH_GabD1-like"/>
</dbReference>
<comment type="similarity">
    <text evidence="1 5">Belongs to the aldehyde dehydrogenase family.</text>
</comment>
<feature type="domain" description="Aldehyde dehydrogenase" evidence="6">
    <location>
        <begin position="3"/>
        <end position="449"/>
    </location>
</feature>
<dbReference type="OrthoDB" id="1394754at2"/>
<dbReference type="CDD" id="cd07100">
    <property type="entry name" value="ALDH_SSADH1_GabD1"/>
    <property type="match status" value="1"/>
</dbReference>
<keyword evidence="3 5" id="KW-0560">Oxidoreductase</keyword>
<dbReference type="FunFam" id="3.40.605.10:FF:000012">
    <property type="entry name" value="NAD-dependent succinate-semialdehyde dehydrogenase"/>
    <property type="match status" value="1"/>
</dbReference>
<gene>
    <name evidence="7" type="ORF">EGM88_07995</name>
</gene>
<dbReference type="InterPro" id="IPR016161">
    <property type="entry name" value="Ald_DH/histidinol_DH"/>
</dbReference>
<dbReference type="RefSeq" id="WP_123897446.1">
    <property type="nucleotide sequence ID" value="NZ_RPFJ01000009.1"/>
</dbReference>
<dbReference type="PANTHER" id="PTHR43217">
    <property type="entry name" value="SUCCINATE SEMIALDEHYDE DEHYDROGENASE [NAD(P)+] SAD"/>
    <property type="match status" value="1"/>
</dbReference>
<accession>A0A3N4NN42</accession>
<evidence type="ECO:0000256" key="1">
    <source>
        <dbReference type="ARBA" id="ARBA00009986"/>
    </source>
</evidence>
<dbReference type="PROSITE" id="PS00687">
    <property type="entry name" value="ALDEHYDE_DEHYDR_GLU"/>
    <property type="match status" value="1"/>
</dbReference>
<dbReference type="InterPro" id="IPR016163">
    <property type="entry name" value="Ald_DH_C"/>
</dbReference>
<dbReference type="GO" id="GO:0004030">
    <property type="term" value="F:aldehyde dehydrogenase [NAD(P)+] activity"/>
    <property type="evidence" value="ECO:0007669"/>
    <property type="project" value="InterPro"/>
</dbReference>
<feature type="active site" evidence="4">
    <location>
        <position position="229"/>
    </location>
</feature>
<sequence>MSTIKTVNPYNGKQIAEYKEHSNSEINELLSQSQNTFYDWKLTSIPERVTLLKKLSNLLLKKKEELAALITAEMGKPIKQSIAEIEKCSTVCEFYAINADDFLADELIDTEAQESFISYDPLGCILAIMPWNFPFWQVFRFAAPTLTAGNTAILKHASNTTGCALAIQNLFEEAGYPKGCFQTVIAGHKKIETIIENDIVKAVTLTGSENAGRKIAAIAGKNLKKSVLELGGNNACIVWEDANLDLYLDTMVNSRMLNAGQSCIAAKRFIVVEDIYDEFLNKFKDKISQLKVGNPMDTSTDIATLARADLAKKVKEQVDDSIKKGAIVYFGNACKNTTYQPTIITNVKPDMPLFNEEIFGPVAAIIKAKNRAETIQMASNTKFGLGTMLFTEDIEAARAQIDHIEDGSFFVNELTKSDARLPFGGTKISGYGRELSKEGMLAFVNKKTVYVK</sequence>
<keyword evidence="2" id="KW-0521">NADP</keyword>
<dbReference type="Gene3D" id="3.40.309.10">
    <property type="entry name" value="Aldehyde Dehydrogenase, Chain A, domain 2"/>
    <property type="match status" value="1"/>
</dbReference>
<proteinExistence type="inferred from homology"/>
<dbReference type="InterPro" id="IPR029510">
    <property type="entry name" value="Ald_DH_CS_GLU"/>
</dbReference>
<dbReference type="PANTHER" id="PTHR43217:SF1">
    <property type="entry name" value="SUCCINATE SEMIALDEHYDE DEHYDROGENASE [NAD(P)+] SAD"/>
    <property type="match status" value="1"/>
</dbReference>
<evidence type="ECO:0000256" key="5">
    <source>
        <dbReference type="RuleBase" id="RU003345"/>
    </source>
</evidence>
<dbReference type="InterPro" id="IPR015590">
    <property type="entry name" value="Aldehyde_DH_dom"/>
</dbReference>
<dbReference type="InterPro" id="IPR047110">
    <property type="entry name" value="GABD/Sad-like"/>
</dbReference>
<dbReference type="GO" id="GO:0004777">
    <property type="term" value="F:succinate-semialdehyde dehydrogenase (NAD+) activity"/>
    <property type="evidence" value="ECO:0007669"/>
    <property type="project" value="TreeGrafter"/>
</dbReference>
<dbReference type="AlphaFoldDB" id="A0A3N4NN42"/>
<dbReference type="InterPro" id="IPR016162">
    <property type="entry name" value="Ald_DH_N"/>
</dbReference>
<name>A0A3N4NN42_9FLAO</name>
<dbReference type="Gene3D" id="3.40.605.10">
    <property type="entry name" value="Aldehyde Dehydrogenase, Chain A, domain 1"/>
    <property type="match status" value="1"/>
</dbReference>
<comment type="caution">
    <text evidence="7">The sequence shown here is derived from an EMBL/GenBank/DDBJ whole genome shotgun (WGS) entry which is preliminary data.</text>
</comment>
<evidence type="ECO:0000313" key="8">
    <source>
        <dbReference type="Proteomes" id="UP000270856"/>
    </source>
</evidence>
<evidence type="ECO:0000259" key="6">
    <source>
        <dbReference type="Pfam" id="PF00171"/>
    </source>
</evidence>
<evidence type="ECO:0000256" key="3">
    <source>
        <dbReference type="ARBA" id="ARBA00023002"/>
    </source>
</evidence>
<dbReference type="Pfam" id="PF00171">
    <property type="entry name" value="Aldedh"/>
    <property type="match status" value="1"/>
</dbReference>
<organism evidence="7 8">
    <name type="scientific">Aureibaculum marinum</name>
    <dbReference type="NCBI Taxonomy" id="2487930"/>
    <lineage>
        <taxon>Bacteria</taxon>
        <taxon>Pseudomonadati</taxon>
        <taxon>Bacteroidota</taxon>
        <taxon>Flavobacteriia</taxon>
        <taxon>Flavobacteriales</taxon>
        <taxon>Flavobacteriaceae</taxon>
        <taxon>Aureibaculum</taxon>
    </lineage>
</organism>
<dbReference type="EMBL" id="RPFJ01000009">
    <property type="protein sequence ID" value="RPD97724.1"/>
    <property type="molecule type" value="Genomic_DNA"/>
</dbReference>
<evidence type="ECO:0000256" key="2">
    <source>
        <dbReference type="ARBA" id="ARBA00022857"/>
    </source>
</evidence>